<feature type="domain" description="EGF-like" evidence="2">
    <location>
        <begin position="182"/>
        <end position="226"/>
    </location>
</feature>
<feature type="domain" description="EGF-like" evidence="2">
    <location>
        <begin position="743"/>
        <end position="772"/>
    </location>
</feature>
<evidence type="ECO:0000313" key="3">
    <source>
        <dbReference type="EMBL" id="EAR90733.2"/>
    </source>
</evidence>
<organism evidence="3 4">
    <name type="scientific">Tetrahymena thermophila (strain SB210)</name>
    <dbReference type="NCBI Taxonomy" id="312017"/>
    <lineage>
        <taxon>Eukaryota</taxon>
        <taxon>Sar</taxon>
        <taxon>Alveolata</taxon>
        <taxon>Ciliophora</taxon>
        <taxon>Intramacronucleata</taxon>
        <taxon>Oligohymenophorea</taxon>
        <taxon>Hymenostomatida</taxon>
        <taxon>Tetrahymenina</taxon>
        <taxon>Tetrahymenidae</taxon>
        <taxon>Tetrahymena</taxon>
    </lineage>
</organism>
<sequence length="1762" mass="198610">MKKISILISYLIAYFVCNCIGKDDRNISFIDAKKNMNINTFSCPDANSVQFKTTFFGPFDTNTLDQSGGFNVAYFEFDILVPHFQREVIIDIVFMRSFPSTTLTFLIDGNPKREFLSESQQQFKEFCNSKQLITYKEFEQFFRFKFQSFNQVNKSIVHISESKKKFIDPGLMISSIQLNVSPCHPSCLTCKDQDKNSCLSCSQNATLDQGTCTCNKDYYFQDGQCVASCNNKNYYHYKDQKESTEKKVCTFINQCTQWQNEKCQACQSPMLPQQDICVSNCSSGFIKVKNKKSNLDECLLSDRFKQVSTVISAFHSNSFSGIEVESISGLNYSGFLQQFAGFDSYVSKCNQYQLFGGFFINQINSKITYTFSAANSNFVKVYFKYIFIDISAKGNAQITVKLNDQSLTIQVSQSKDQIDICGFSDPEFQDNFTLYSALKPSNQLNITNEGNSYLGIRELSIYTFNCLQDNCQNCTVSNKQTICQQCIPGYYQQKGECIQCNPMCLTCSDSLSCNNCLPVQGLTLNESKQCVCQDYFYFDSTNIICKQCLSATCLTCKENSDQCLSCQKPLALLGTECVSSCGNGKAVNQSTNQCALCINNCLNCDNNLSSCNQCQNGFYFLNNKCISACPDGYYSDQKNAKCIPCFQSECINCIQSYDICTKCNNNSYVDINTYQCVSQCSNTQYDDQGYCKNCSELYTYCISCNLKQQCTQCSNNLILSVNSQQCLQSCPQGTVQKGQQCIQCSNNCSQCDINLICQVCSSGFYLYQEECYQSCPSGYYPDLYNQCQPCSSVFNNCQTCSATECLSCDTSSNHQYLDINKTQCLQQCDIGQFFDSQMQCQLCQNSCATCDSSNTSFCKSCDPNNSIGDIFLTEDGKCVSQCPSEFYADANNICLRCNQKFANCVACNAQICLQCEANYCLNIDAHLQSSTCDGPTTVCTSNTCTNINNCLICNNGQCQVCSQNYFLIDDKCDQCAYPGTPSKYFTNYQKQTCDLCSTKFGTDCLECDQNSCTKCQPTNQYIYKNKCENQCGDGYYANSEYNCQPCLNNNCLTCDPNLPKNCLSCPTFGKILLQNNDCVIQCAEGFFQNQNICQLCPANCSNCKSSTQCLKCQDNFLIDVTQSQCIENKCPSGQYKGINTFGSNACFECSQLFFNCTECTQNSCQQCEMPLYLYNNTCNDSCPDNYYPDKNNNCQQCPISKKCKTCNASNCLSCFQNSQYPYLDENGICVSQCKSNQYLKQLTINSFVCTSCSSDFGTSCQQCNSQSCLKCESPQFISELDNNSCVTDCPPGQYGSEETNLCQNCENTRCSKCKFDKNNPSQCTQCMKEYPYLYQGECLSECQEGYFPDLDNNCQSCSSKYDPNCNQCDSEVCHSCSPSSDLFLYNNTCVESCPDFYYPSYQDIKECKVCLDSNCKQCNFLDPSKCLSCSGSYLFNETCVATCPFGTFVNQQENKCAYCFSQFSSCQECTEKSCISCINNLFILEDIQQCVSSCPFNYIDSSLIVNSPQSNLNSNLSNKKTCQKCDNQNCNTCDPRDTKKCLSCPQTTDNSPNQYLYNQDCIQNCDFYVNFATNECFDSCPNYLLQLEQPKSCQECPQFIQSRECVKECTSNTYIDQIHQKLCVVCQDQYDTNCILCNSQQCSKCSQGFYLYKNKCYSQCPENTFIDNENYNCLDKCTYPLVIINSNVCSKACPLGQFKEPINMQDEIICGICDEKCIECTDKSSFCTVCSQGSGWDCLDKEDFHKFIRNQHYESSRVQNCE</sequence>
<dbReference type="Proteomes" id="UP000009168">
    <property type="component" value="Unassembled WGS sequence"/>
</dbReference>
<dbReference type="RefSeq" id="XP_001010978.2">
    <property type="nucleotide sequence ID" value="XM_001010978.2"/>
</dbReference>
<dbReference type="Gene3D" id="2.10.220.10">
    <property type="entry name" value="Hormone Receptor, Insulin-like Growth Factor Receptor 1, Chain A, domain 2"/>
    <property type="match status" value="11"/>
</dbReference>
<name>I7LU73_TETTS</name>
<dbReference type="SMART" id="SM00261">
    <property type="entry name" value="FU"/>
    <property type="match status" value="25"/>
</dbReference>
<feature type="chain" id="PRO_5003711879" evidence="1">
    <location>
        <begin position="22"/>
        <end position="1762"/>
    </location>
</feature>
<feature type="signal peptide" evidence="1">
    <location>
        <begin position="1"/>
        <end position="21"/>
    </location>
</feature>
<feature type="domain" description="EGF-like" evidence="2">
    <location>
        <begin position="465"/>
        <end position="498"/>
    </location>
</feature>
<keyword evidence="4" id="KW-1185">Reference proteome</keyword>
<feature type="domain" description="EGF-like" evidence="2">
    <location>
        <begin position="1095"/>
        <end position="1126"/>
    </location>
</feature>
<dbReference type="InterPro" id="IPR006212">
    <property type="entry name" value="Furin_repeat"/>
</dbReference>
<dbReference type="OrthoDB" id="305047at2759"/>
<protein>
    <submittedName>
        <fullName evidence="3">Zinc finger lsd1 subclass family protein</fullName>
    </submittedName>
</protein>
<feature type="domain" description="EGF-like" evidence="2">
    <location>
        <begin position="1006"/>
        <end position="1044"/>
    </location>
</feature>
<dbReference type="GeneID" id="7840208"/>
<dbReference type="InterPro" id="IPR009030">
    <property type="entry name" value="Growth_fac_rcpt_cys_sf"/>
</dbReference>
<dbReference type="PANTHER" id="PTHR46987">
    <property type="entry name" value="NEUROHYPOPHYSIAL HORMONES, N-TERMINAL DOMAIN CONTAINING PROTEIN"/>
    <property type="match status" value="1"/>
</dbReference>
<reference evidence="4" key="1">
    <citation type="journal article" date="2006" name="PLoS Biol.">
        <title>Macronuclear genome sequence of the ciliate Tetrahymena thermophila, a model eukaryote.</title>
        <authorList>
            <person name="Eisen J.A."/>
            <person name="Coyne R.S."/>
            <person name="Wu M."/>
            <person name="Wu D."/>
            <person name="Thiagarajan M."/>
            <person name="Wortman J.R."/>
            <person name="Badger J.H."/>
            <person name="Ren Q."/>
            <person name="Amedeo P."/>
            <person name="Jones K.M."/>
            <person name="Tallon L.J."/>
            <person name="Delcher A.L."/>
            <person name="Salzberg S.L."/>
            <person name="Silva J.C."/>
            <person name="Haas B.J."/>
            <person name="Majoros W.H."/>
            <person name="Farzad M."/>
            <person name="Carlton J.M."/>
            <person name="Smith R.K. Jr."/>
            <person name="Garg J."/>
            <person name="Pearlman R.E."/>
            <person name="Karrer K.M."/>
            <person name="Sun L."/>
            <person name="Manning G."/>
            <person name="Elde N.C."/>
            <person name="Turkewitz A.P."/>
            <person name="Asai D.J."/>
            <person name="Wilkes D.E."/>
            <person name="Wang Y."/>
            <person name="Cai H."/>
            <person name="Collins K."/>
            <person name="Stewart B.A."/>
            <person name="Lee S.R."/>
            <person name="Wilamowska K."/>
            <person name="Weinberg Z."/>
            <person name="Ruzzo W.L."/>
            <person name="Wloga D."/>
            <person name="Gaertig J."/>
            <person name="Frankel J."/>
            <person name="Tsao C.-C."/>
            <person name="Gorovsky M.A."/>
            <person name="Keeling P.J."/>
            <person name="Waller R.F."/>
            <person name="Patron N.J."/>
            <person name="Cherry J.M."/>
            <person name="Stover N.A."/>
            <person name="Krieger C.J."/>
            <person name="del Toro C."/>
            <person name="Ryder H.F."/>
            <person name="Williamson S.C."/>
            <person name="Barbeau R.A."/>
            <person name="Hamilton E.P."/>
            <person name="Orias E."/>
        </authorList>
    </citation>
    <scope>NUCLEOTIDE SEQUENCE [LARGE SCALE GENOMIC DNA]</scope>
    <source>
        <strain evidence="4">SB210</strain>
    </source>
</reference>
<dbReference type="PANTHER" id="PTHR46987:SF7">
    <property type="entry name" value="TNFR-CYS DOMAIN-CONTAINING PROTEIN"/>
    <property type="match status" value="1"/>
</dbReference>
<evidence type="ECO:0000259" key="2">
    <source>
        <dbReference type="SMART" id="SM00181"/>
    </source>
</evidence>
<dbReference type="KEGG" id="tet:TTHERM_00707470"/>
<feature type="domain" description="EGF-like" evidence="2">
    <location>
        <begin position="547"/>
        <end position="578"/>
    </location>
</feature>
<dbReference type="EMBL" id="GG662794">
    <property type="protein sequence ID" value="EAR90733.2"/>
    <property type="molecule type" value="Genomic_DNA"/>
</dbReference>
<dbReference type="SMART" id="SM00181">
    <property type="entry name" value="EGF"/>
    <property type="match status" value="9"/>
</dbReference>
<dbReference type="InterPro" id="IPR051514">
    <property type="entry name" value="R-spondin"/>
</dbReference>
<dbReference type="InParanoid" id="I7LU73"/>
<proteinExistence type="predicted"/>
<feature type="domain" description="EGF-like" evidence="2">
    <location>
        <begin position="499"/>
        <end position="531"/>
    </location>
</feature>
<evidence type="ECO:0000256" key="1">
    <source>
        <dbReference type="SAM" id="SignalP"/>
    </source>
</evidence>
<feature type="domain" description="EGF-like" evidence="2">
    <location>
        <begin position="603"/>
        <end position="643"/>
    </location>
</feature>
<dbReference type="SUPFAM" id="SSF57184">
    <property type="entry name" value="Growth factor receptor domain"/>
    <property type="match status" value="9"/>
</dbReference>
<feature type="domain" description="EGF-like" evidence="2">
    <location>
        <begin position="1158"/>
        <end position="1195"/>
    </location>
</feature>
<dbReference type="eggNOG" id="KOG3525">
    <property type="taxonomic scope" value="Eukaryota"/>
</dbReference>
<keyword evidence="1" id="KW-0732">Signal</keyword>
<accession>I7LU73</accession>
<dbReference type="InterPro" id="IPR000742">
    <property type="entry name" value="EGF"/>
</dbReference>
<gene>
    <name evidence="3" type="ORF">TTHERM_00707470</name>
</gene>
<evidence type="ECO:0000313" key="4">
    <source>
        <dbReference type="Proteomes" id="UP000009168"/>
    </source>
</evidence>